<dbReference type="EMBL" id="JACHHY010000010">
    <property type="protein sequence ID" value="MBB5018622.1"/>
    <property type="molecule type" value="Genomic_DNA"/>
</dbReference>
<dbReference type="Proteomes" id="UP000575898">
    <property type="component" value="Unassembled WGS sequence"/>
</dbReference>
<organism evidence="2 3">
    <name type="scientific">Chitinivorax tropicus</name>
    <dbReference type="NCBI Taxonomy" id="714531"/>
    <lineage>
        <taxon>Bacteria</taxon>
        <taxon>Pseudomonadati</taxon>
        <taxon>Pseudomonadota</taxon>
        <taxon>Betaproteobacteria</taxon>
        <taxon>Chitinivorax</taxon>
    </lineage>
</organism>
<evidence type="ECO:0000259" key="1">
    <source>
        <dbReference type="Pfam" id="PF01869"/>
    </source>
</evidence>
<dbReference type="GO" id="GO:0047931">
    <property type="term" value="F:glucosamine kinase activity"/>
    <property type="evidence" value="ECO:0007669"/>
    <property type="project" value="UniProtKB-EC"/>
</dbReference>
<dbReference type="AlphaFoldDB" id="A0A840MPE7"/>
<reference evidence="2 3" key="1">
    <citation type="submission" date="2020-08" db="EMBL/GenBank/DDBJ databases">
        <title>Genomic Encyclopedia of Type Strains, Phase IV (KMG-IV): sequencing the most valuable type-strain genomes for metagenomic binning, comparative biology and taxonomic classification.</title>
        <authorList>
            <person name="Goeker M."/>
        </authorList>
    </citation>
    <scope>NUCLEOTIDE SEQUENCE [LARGE SCALE GENOMIC DNA]</scope>
    <source>
        <strain evidence="2 3">DSM 27165</strain>
    </source>
</reference>
<dbReference type="Gene3D" id="3.30.420.40">
    <property type="match status" value="2"/>
</dbReference>
<keyword evidence="2" id="KW-0808">Transferase</keyword>
<keyword evidence="2" id="KW-0418">Kinase</keyword>
<dbReference type="PANTHER" id="PTHR43190:SF3">
    <property type="entry name" value="N-ACETYL-D-GLUCOSAMINE KINASE"/>
    <property type="match status" value="1"/>
</dbReference>
<proteinExistence type="predicted"/>
<accession>A0A840MPE7</accession>
<dbReference type="CDD" id="cd24082">
    <property type="entry name" value="ASKHA_NBD_GspK-like"/>
    <property type="match status" value="1"/>
</dbReference>
<name>A0A840MPE7_9PROT</name>
<dbReference type="Pfam" id="PF01869">
    <property type="entry name" value="BcrAD_BadFG"/>
    <property type="match status" value="1"/>
</dbReference>
<dbReference type="EC" id="2.7.1.8" evidence="2"/>
<dbReference type="InterPro" id="IPR043129">
    <property type="entry name" value="ATPase_NBD"/>
</dbReference>
<dbReference type="RefSeq" id="WP_184038180.1">
    <property type="nucleotide sequence ID" value="NZ_JACHHY010000010.1"/>
</dbReference>
<dbReference type="SUPFAM" id="SSF53067">
    <property type="entry name" value="Actin-like ATPase domain"/>
    <property type="match status" value="2"/>
</dbReference>
<sequence length="305" mass="31789">MDNSIKFLAGVDGGGTRTRIRIADTNGHELGYAESGPSALGQGIEQAWRHISQALSDAFAQAGHTAVPYANLALAAGLSGINNPNWARHFTQSAPPLAKLVTETDSFTALLGAHGGCAGAIIIIGTGSVGVAHRGDGQRQEVGGWGFPSGDEASGAWLGLQAIPIAQQALDGRGAMTDFARDLLDFCGGSAPLLLSWLGGANQAAYAQLAPIVVKHADTDPQAAALIRRAGLEVSRMIDALDKSQTLPLTLCGGLARHMLPYLTEAQSRRVRDARFDAAIGALLLIGHTIHDQRHEKLAGTETGR</sequence>
<feature type="domain" description="ATPase BadF/BadG/BcrA/BcrD type" evidence="1">
    <location>
        <begin position="10"/>
        <end position="285"/>
    </location>
</feature>
<evidence type="ECO:0000313" key="2">
    <source>
        <dbReference type="EMBL" id="MBB5018622.1"/>
    </source>
</evidence>
<gene>
    <name evidence="2" type="ORF">HNQ59_001913</name>
</gene>
<dbReference type="InterPro" id="IPR052519">
    <property type="entry name" value="Euk-type_GlcNAc_Kinase"/>
</dbReference>
<evidence type="ECO:0000313" key="3">
    <source>
        <dbReference type="Proteomes" id="UP000575898"/>
    </source>
</evidence>
<dbReference type="PANTHER" id="PTHR43190">
    <property type="entry name" value="N-ACETYL-D-GLUCOSAMINE KINASE"/>
    <property type="match status" value="1"/>
</dbReference>
<comment type="caution">
    <text evidence="2">The sequence shown here is derived from an EMBL/GenBank/DDBJ whole genome shotgun (WGS) entry which is preliminary data.</text>
</comment>
<keyword evidence="3" id="KW-1185">Reference proteome</keyword>
<dbReference type="InterPro" id="IPR002731">
    <property type="entry name" value="ATPase_BadF"/>
</dbReference>
<protein>
    <submittedName>
        <fullName evidence="2">Glucosamine kinase</fullName>
        <ecNumber evidence="2">2.7.1.8</ecNumber>
    </submittedName>
</protein>